<keyword evidence="2" id="KW-1133">Transmembrane helix</keyword>
<name>A0A9Q0NTJ3_SALVM</name>
<evidence type="ECO:0000313" key="4">
    <source>
        <dbReference type="Proteomes" id="UP001151529"/>
    </source>
</evidence>
<comment type="caution">
    <text evidence="3">The sequence shown here is derived from an EMBL/GenBank/DDBJ whole genome shotgun (WGS) entry which is preliminary data.</text>
</comment>
<keyword evidence="2" id="KW-0812">Transmembrane</keyword>
<gene>
    <name evidence="3" type="ORF">OIU85_011807</name>
</gene>
<dbReference type="EMBL" id="JAPFFL010000016">
    <property type="protein sequence ID" value="KAJ6675686.1"/>
    <property type="molecule type" value="Genomic_DNA"/>
</dbReference>
<sequence length="151" mass="16785">MLMITTKKNLVSTERTGGVRLEPGVYARSMEAVLAFQQPPQPLAVHSFMKANHAKWGLVIPVLIAILSGIVLPAKGERRGVVFPPEKPRAQSYGEEDDHDDNGAPAICCGRDTVSHPAHHHLHLVFHDHPVRNISKAGEMIKRKRKAERIR</sequence>
<evidence type="ECO:0000256" key="1">
    <source>
        <dbReference type="SAM" id="MobiDB-lite"/>
    </source>
</evidence>
<accession>A0A9Q0NTJ3</accession>
<dbReference type="Proteomes" id="UP001151529">
    <property type="component" value="Chromosome 14"/>
</dbReference>
<feature type="transmembrane region" description="Helical" evidence="2">
    <location>
        <begin position="56"/>
        <end position="74"/>
    </location>
</feature>
<reference evidence="3" key="1">
    <citation type="submission" date="2022-11" db="EMBL/GenBank/DDBJ databases">
        <authorList>
            <person name="Hyden B.L."/>
            <person name="Feng K."/>
            <person name="Yates T."/>
            <person name="Jawdy S."/>
            <person name="Smart L.B."/>
            <person name="Muchero W."/>
        </authorList>
    </citation>
    <scope>NUCLEOTIDE SEQUENCE</scope>
    <source>
        <tissue evidence="3">Shoot tip</tissue>
    </source>
</reference>
<keyword evidence="4" id="KW-1185">Reference proteome</keyword>
<evidence type="ECO:0000313" key="3">
    <source>
        <dbReference type="EMBL" id="KAJ6675686.1"/>
    </source>
</evidence>
<feature type="region of interest" description="Disordered" evidence="1">
    <location>
        <begin position="82"/>
        <end position="105"/>
    </location>
</feature>
<protein>
    <submittedName>
        <fullName evidence="3">Uncharacterized protein</fullName>
    </submittedName>
</protein>
<dbReference type="AlphaFoldDB" id="A0A9Q0NTJ3"/>
<reference evidence="3" key="2">
    <citation type="journal article" date="2023" name="Int. J. Mol. Sci.">
        <title>De Novo Assembly and Annotation of 11 Diverse Shrub Willow (Salix) Genomes Reveals Novel Gene Organization in Sex-Linked Regions.</title>
        <authorList>
            <person name="Hyden B."/>
            <person name="Feng K."/>
            <person name="Yates T.B."/>
            <person name="Jawdy S."/>
            <person name="Cereghino C."/>
            <person name="Smart L.B."/>
            <person name="Muchero W."/>
        </authorList>
    </citation>
    <scope>NUCLEOTIDE SEQUENCE [LARGE SCALE GENOMIC DNA]</scope>
    <source>
        <tissue evidence="3">Shoot tip</tissue>
    </source>
</reference>
<proteinExistence type="predicted"/>
<keyword evidence="2" id="KW-0472">Membrane</keyword>
<organism evidence="3 4">
    <name type="scientific">Salix viminalis</name>
    <name type="common">Common osier</name>
    <name type="synonym">Basket willow</name>
    <dbReference type="NCBI Taxonomy" id="40686"/>
    <lineage>
        <taxon>Eukaryota</taxon>
        <taxon>Viridiplantae</taxon>
        <taxon>Streptophyta</taxon>
        <taxon>Embryophyta</taxon>
        <taxon>Tracheophyta</taxon>
        <taxon>Spermatophyta</taxon>
        <taxon>Magnoliopsida</taxon>
        <taxon>eudicotyledons</taxon>
        <taxon>Gunneridae</taxon>
        <taxon>Pentapetalae</taxon>
        <taxon>rosids</taxon>
        <taxon>fabids</taxon>
        <taxon>Malpighiales</taxon>
        <taxon>Salicaceae</taxon>
        <taxon>Saliceae</taxon>
        <taxon>Salix</taxon>
    </lineage>
</organism>
<evidence type="ECO:0000256" key="2">
    <source>
        <dbReference type="SAM" id="Phobius"/>
    </source>
</evidence>